<dbReference type="EMBL" id="CZBY01000001">
    <property type="protein sequence ID" value="CUQ80595.1"/>
    <property type="molecule type" value="Genomic_DNA"/>
</dbReference>
<sequence length="169" mass="20023">MKKQPKAVYIIENGKYTELTYEEFRRREQICPLYADKLFLPLYGRLMEVSKEDYEEYYRAKRRQKYLDERSADNGDFSYDMLTTDEFSGEDILIADQPDICETIVERMMTDKLRKAILKLTDEEQLLIYRHYYAGISGTDLAEIYGVSQQAISKRIAKIRAKLKNLLEN</sequence>
<dbReference type="GO" id="GO:0003677">
    <property type="term" value="F:DNA binding"/>
    <property type="evidence" value="ECO:0007669"/>
    <property type="project" value="UniProtKB-KW"/>
</dbReference>
<proteinExistence type="predicted"/>
<dbReference type="Pfam" id="PF04545">
    <property type="entry name" value="Sigma70_r4"/>
    <property type="match status" value="1"/>
</dbReference>
<dbReference type="OrthoDB" id="9797333at2"/>
<keyword evidence="4" id="KW-0804">Transcription</keyword>
<dbReference type="GO" id="GO:0006352">
    <property type="term" value="P:DNA-templated transcription initiation"/>
    <property type="evidence" value="ECO:0007669"/>
    <property type="project" value="InterPro"/>
</dbReference>
<dbReference type="Proteomes" id="UP000095662">
    <property type="component" value="Unassembled WGS sequence"/>
</dbReference>
<name>A0A174YZL0_9FIRM</name>
<reference evidence="6 7" key="1">
    <citation type="submission" date="2015-09" db="EMBL/GenBank/DDBJ databases">
        <authorList>
            <consortium name="Pathogen Informatics"/>
        </authorList>
    </citation>
    <scope>NUCLEOTIDE SEQUENCE [LARGE SCALE GENOMIC DNA]</scope>
    <source>
        <strain evidence="6 7">2789STDY5834928</strain>
    </source>
</reference>
<evidence type="ECO:0000313" key="7">
    <source>
        <dbReference type="Proteomes" id="UP000095662"/>
    </source>
</evidence>
<evidence type="ECO:0000256" key="4">
    <source>
        <dbReference type="ARBA" id="ARBA00023163"/>
    </source>
</evidence>
<gene>
    <name evidence="6" type="ORF">ERS852540_00031</name>
</gene>
<dbReference type="NCBIfam" id="TIGR02937">
    <property type="entry name" value="sigma70-ECF"/>
    <property type="match status" value="1"/>
</dbReference>
<dbReference type="InterPro" id="IPR014284">
    <property type="entry name" value="RNA_pol_sigma-70_dom"/>
</dbReference>
<evidence type="ECO:0000256" key="2">
    <source>
        <dbReference type="ARBA" id="ARBA00023082"/>
    </source>
</evidence>
<keyword evidence="2" id="KW-0731">Sigma factor</keyword>
<evidence type="ECO:0000256" key="1">
    <source>
        <dbReference type="ARBA" id="ARBA00023015"/>
    </source>
</evidence>
<dbReference type="STRING" id="39492.ERS852540_00031"/>
<feature type="domain" description="RNA polymerase sigma-70 region 4" evidence="5">
    <location>
        <begin position="116"/>
        <end position="164"/>
    </location>
</feature>
<dbReference type="InterPro" id="IPR013324">
    <property type="entry name" value="RNA_pol_sigma_r3/r4-like"/>
</dbReference>
<evidence type="ECO:0000313" key="6">
    <source>
        <dbReference type="EMBL" id="CUQ80595.1"/>
    </source>
</evidence>
<protein>
    <submittedName>
        <fullName evidence="6">RNA polymerase factor sigma C</fullName>
    </submittedName>
</protein>
<dbReference type="GO" id="GO:0016987">
    <property type="term" value="F:sigma factor activity"/>
    <property type="evidence" value="ECO:0007669"/>
    <property type="project" value="UniProtKB-KW"/>
</dbReference>
<keyword evidence="1" id="KW-0805">Transcription regulation</keyword>
<keyword evidence="3" id="KW-0238">DNA-binding</keyword>
<dbReference type="InterPro" id="IPR007630">
    <property type="entry name" value="RNA_pol_sigma70_r4"/>
</dbReference>
<evidence type="ECO:0000256" key="3">
    <source>
        <dbReference type="ARBA" id="ARBA00023125"/>
    </source>
</evidence>
<evidence type="ECO:0000259" key="5">
    <source>
        <dbReference type="Pfam" id="PF04545"/>
    </source>
</evidence>
<dbReference type="AlphaFoldDB" id="A0A174YZL0"/>
<dbReference type="PANTHER" id="PTHR30385">
    <property type="entry name" value="SIGMA FACTOR F FLAGELLAR"/>
    <property type="match status" value="1"/>
</dbReference>
<dbReference type="Gene3D" id="1.20.140.160">
    <property type="match status" value="1"/>
</dbReference>
<accession>A0A174YZL0</accession>
<dbReference type="SUPFAM" id="SSF88659">
    <property type="entry name" value="Sigma3 and sigma4 domains of RNA polymerase sigma factors"/>
    <property type="match status" value="1"/>
</dbReference>
<organism evidence="6 7">
    <name type="scientific">[Eubacterium] siraeum</name>
    <dbReference type="NCBI Taxonomy" id="39492"/>
    <lineage>
        <taxon>Bacteria</taxon>
        <taxon>Bacillati</taxon>
        <taxon>Bacillota</taxon>
        <taxon>Clostridia</taxon>
        <taxon>Eubacteriales</taxon>
        <taxon>Oscillospiraceae</taxon>
        <taxon>Oscillospiraceae incertae sedis</taxon>
    </lineage>
</organism>